<sequence length="77" mass="8723">MFYSCADYLEPHMAVPDGPLPVDPLSRVRPEPRPVEGCAECGELAVGRNLAKYYEDWPIVTDFNVLLRQHPDHGQSR</sequence>
<name>A0ABU2K0A1_9ACTN</name>
<protein>
    <submittedName>
        <fullName evidence="1">Uncharacterized protein</fullName>
    </submittedName>
</protein>
<evidence type="ECO:0000313" key="1">
    <source>
        <dbReference type="EMBL" id="MDT0270632.1"/>
    </source>
</evidence>
<organism evidence="1 2">
    <name type="scientific">Streptomyces chisholmiae</name>
    <dbReference type="NCBI Taxonomy" id="3075540"/>
    <lineage>
        <taxon>Bacteria</taxon>
        <taxon>Bacillati</taxon>
        <taxon>Actinomycetota</taxon>
        <taxon>Actinomycetes</taxon>
        <taxon>Kitasatosporales</taxon>
        <taxon>Streptomycetaceae</taxon>
        <taxon>Streptomyces</taxon>
    </lineage>
</organism>
<comment type="caution">
    <text evidence="1">The sequence shown here is derived from an EMBL/GenBank/DDBJ whole genome shotgun (WGS) entry which is preliminary data.</text>
</comment>
<reference evidence="2" key="1">
    <citation type="submission" date="2023-07" db="EMBL/GenBank/DDBJ databases">
        <title>30 novel species of actinomycetes from the DSMZ collection.</title>
        <authorList>
            <person name="Nouioui I."/>
        </authorList>
    </citation>
    <scope>NUCLEOTIDE SEQUENCE [LARGE SCALE GENOMIC DNA]</scope>
    <source>
        <strain evidence="2">DSM 44915</strain>
    </source>
</reference>
<gene>
    <name evidence="1" type="ORF">RM844_30600</name>
</gene>
<dbReference type="RefSeq" id="WP_311670698.1">
    <property type="nucleotide sequence ID" value="NZ_JAVREO010000030.1"/>
</dbReference>
<keyword evidence="2" id="KW-1185">Reference proteome</keyword>
<dbReference type="EMBL" id="JAVREO010000030">
    <property type="protein sequence ID" value="MDT0270632.1"/>
    <property type="molecule type" value="Genomic_DNA"/>
</dbReference>
<evidence type="ECO:0000313" key="2">
    <source>
        <dbReference type="Proteomes" id="UP001183410"/>
    </source>
</evidence>
<proteinExistence type="predicted"/>
<accession>A0ABU2K0A1</accession>
<dbReference type="Proteomes" id="UP001183410">
    <property type="component" value="Unassembled WGS sequence"/>
</dbReference>